<evidence type="ECO:0000259" key="1">
    <source>
        <dbReference type="Pfam" id="PF00961"/>
    </source>
</evidence>
<proteinExistence type="predicted"/>
<evidence type="ECO:0000313" key="2">
    <source>
        <dbReference type="EMBL" id="AKU37107.1"/>
    </source>
</evidence>
<protein>
    <submittedName>
        <fullName evidence="2">Putative LAGLIDADG homing endonuclease</fullName>
    </submittedName>
</protein>
<name>A0A0U2EZX6_BOTBR</name>
<dbReference type="GeneID" id="25396264"/>
<dbReference type="InterPro" id="IPR027434">
    <property type="entry name" value="Homing_endonucl"/>
</dbReference>
<dbReference type="PANTHER" id="PTHR36181">
    <property type="entry name" value="INTRON-ENCODED ENDONUCLEASE AI3-RELATED"/>
    <property type="match status" value="1"/>
</dbReference>
<dbReference type="GO" id="GO:0005739">
    <property type="term" value="C:mitochondrion"/>
    <property type="evidence" value="ECO:0007669"/>
    <property type="project" value="UniProtKB-ARBA"/>
</dbReference>
<geneLocation type="mitochondrion" evidence="2"/>
<dbReference type="PANTHER" id="PTHR36181:SF2">
    <property type="entry name" value="INTRON-ENCODED ENDONUCLEASE AI3-RELATED"/>
    <property type="match status" value="1"/>
</dbReference>
<dbReference type="InterPro" id="IPR004860">
    <property type="entry name" value="LAGLIDADG_dom"/>
</dbReference>
<keyword evidence="2" id="KW-0496">Mitochondrion</keyword>
<organism evidence="2">
    <name type="scientific">Botryococcus braunii</name>
    <name type="common">Green alga</name>
    <dbReference type="NCBI Taxonomy" id="38881"/>
    <lineage>
        <taxon>Eukaryota</taxon>
        <taxon>Viridiplantae</taxon>
        <taxon>Chlorophyta</taxon>
        <taxon>core chlorophytes</taxon>
        <taxon>Trebouxiophyceae</taxon>
        <taxon>Trebouxiophyceae incertae sedis</taxon>
        <taxon>Elliptochloris clade</taxon>
        <taxon>Botryococcus</taxon>
    </lineage>
</organism>
<keyword evidence="2" id="KW-0378">Hydrolase</keyword>
<keyword evidence="2" id="KW-0255">Endonuclease</keyword>
<keyword evidence="2" id="KW-0540">Nuclease</keyword>
<dbReference type="SUPFAM" id="SSF55608">
    <property type="entry name" value="Homing endonucleases"/>
    <property type="match status" value="1"/>
</dbReference>
<dbReference type="InterPro" id="IPR051289">
    <property type="entry name" value="LAGLIDADG_Endonuclease"/>
</dbReference>
<dbReference type="GO" id="GO:0004519">
    <property type="term" value="F:endonuclease activity"/>
    <property type="evidence" value="ECO:0007669"/>
    <property type="project" value="UniProtKB-KW"/>
</dbReference>
<reference evidence="2" key="1">
    <citation type="journal article" date="2015" name="Mitochondrial DNA">
        <title>Complete mitochondrial genome of a hydrocarbon-producing green alga Botryococcus braunii strain Showa.</title>
        <authorList>
            <person name="Zou J."/>
            <person name="Bi G."/>
        </authorList>
    </citation>
    <scope>NUCLEOTIDE SEQUENCE</scope>
</reference>
<dbReference type="RefSeq" id="YP_009162753.1">
    <property type="nucleotide sequence ID" value="NC_027722.1"/>
</dbReference>
<sequence length="175" mass="20763">MQHVGTLQSKKTMEDKKSRNKLVNPYWITGFTDGEGCFSVSFNRREKLKLKVEVRPSFSISESYKRGSPFRGVDRVQQFLGCGFIRYSRTDGTYKYEVRSLKELCERVIPHFDKYPLETVKQLDYQPFRKIVFLMREGKHLHRETLLEILDFAFVMNPSGKRRYDKESILKFLKS</sequence>
<dbReference type="EMBL" id="KR057902">
    <property type="protein sequence ID" value="AKU37107.1"/>
    <property type="molecule type" value="Genomic_DNA"/>
</dbReference>
<feature type="domain" description="Homing endonuclease LAGLIDADG" evidence="1">
    <location>
        <begin position="28"/>
        <end position="132"/>
    </location>
</feature>
<accession>A0A0U2EZX6</accession>
<dbReference type="Pfam" id="PF00961">
    <property type="entry name" value="LAGLIDADG_1"/>
    <property type="match status" value="1"/>
</dbReference>
<dbReference type="AlphaFoldDB" id="A0A0U2EZX6"/>
<dbReference type="Gene3D" id="3.10.28.10">
    <property type="entry name" value="Homing endonucleases"/>
    <property type="match status" value="1"/>
</dbReference>